<dbReference type="InterPro" id="IPR033883">
    <property type="entry name" value="C2_III"/>
</dbReference>
<dbReference type="PROSITE" id="PS00018">
    <property type="entry name" value="EF_HAND_1"/>
    <property type="match status" value="1"/>
</dbReference>
<organism evidence="11 12">
    <name type="scientific">Intoshia linei</name>
    <dbReference type="NCBI Taxonomy" id="1819745"/>
    <lineage>
        <taxon>Eukaryota</taxon>
        <taxon>Metazoa</taxon>
        <taxon>Spiralia</taxon>
        <taxon>Lophotrochozoa</taxon>
        <taxon>Mesozoa</taxon>
        <taxon>Orthonectida</taxon>
        <taxon>Rhopaluridae</taxon>
        <taxon>Intoshia</taxon>
    </lineage>
</organism>
<dbReference type="Pfam" id="PF00648">
    <property type="entry name" value="Peptidase_C2"/>
    <property type="match status" value="1"/>
</dbReference>
<dbReference type="PANTHER" id="PTHR10183">
    <property type="entry name" value="CALPAIN"/>
    <property type="match status" value="1"/>
</dbReference>
<gene>
    <name evidence="11" type="ORF">A3Q56_05415</name>
</gene>
<dbReference type="SUPFAM" id="SSF47473">
    <property type="entry name" value="EF-hand"/>
    <property type="match status" value="1"/>
</dbReference>
<dbReference type="CDD" id="cd00044">
    <property type="entry name" value="CysPc"/>
    <property type="match status" value="1"/>
</dbReference>
<evidence type="ECO:0000256" key="3">
    <source>
        <dbReference type="ARBA" id="ARBA00022801"/>
    </source>
</evidence>
<dbReference type="AlphaFoldDB" id="A0A177AYB7"/>
<dbReference type="SMART" id="SM00230">
    <property type="entry name" value="CysPc"/>
    <property type="match status" value="1"/>
</dbReference>
<dbReference type="EMBL" id="LWCA01000811">
    <property type="protein sequence ID" value="OAF66850.1"/>
    <property type="molecule type" value="Genomic_DNA"/>
</dbReference>
<dbReference type="PROSITE" id="PS00139">
    <property type="entry name" value="THIOL_PROTEASE_CYS"/>
    <property type="match status" value="1"/>
</dbReference>
<dbReference type="SUPFAM" id="SSF54001">
    <property type="entry name" value="Cysteine proteinases"/>
    <property type="match status" value="1"/>
</dbReference>
<feature type="region of interest" description="Disordered" evidence="8">
    <location>
        <begin position="20"/>
        <end position="42"/>
    </location>
</feature>
<keyword evidence="2 7" id="KW-0645">Protease</keyword>
<dbReference type="InterPro" id="IPR002048">
    <property type="entry name" value="EF_hand_dom"/>
</dbReference>
<evidence type="ECO:0000259" key="9">
    <source>
        <dbReference type="PROSITE" id="PS50203"/>
    </source>
</evidence>
<keyword evidence="3 7" id="KW-0378">Hydrolase</keyword>
<comment type="caution">
    <text evidence="11">The sequence shown here is derived from an EMBL/GenBank/DDBJ whole genome shotgun (WGS) entry which is preliminary data.</text>
</comment>
<evidence type="ECO:0000256" key="6">
    <source>
        <dbReference type="PIRSR" id="PIRSR622684-1"/>
    </source>
</evidence>
<dbReference type="InterPro" id="IPR022683">
    <property type="entry name" value="Calpain_III"/>
</dbReference>
<dbReference type="Gene3D" id="1.10.238.10">
    <property type="entry name" value="EF-hand"/>
    <property type="match status" value="1"/>
</dbReference>
<reference evidence="11 12" key="1">
    <citation type="submission" date="2016-04" db="EMBL/GenBank/DDBJ databases">
        <title>The genome of Intoshia linei affirms orthonectids as highly simplified spiralians.</title>
        <authorList>
            <person name="Mikhailov K.V."/>
            <person name="Slusarev G.S."/>
            <person name="Nikitin M.A."/>
            <person name="Logacheva M.D."/>
            <person name="Penin A."/>
            <person name="Aleoshin V."/>
            <person name="Panchin Y.V."/>
        </authorList>
    </citation>
    <scope>NUCLEOTIDE SEQUENCE [LARGE SCALE GENOMIC DNA]</scope>
    <source>
        <strain evidence="11">Intl2013</strain>
        <tissue evidence="11">Whole animal</tissue>
    </source>
</reference>
<dbReference type="OrthoDB" id="424753at2759"/>
<dbReference type="Pfam" id="PF01067">
    <property type="entry name" value="Calpain_III"/>
    <property type="match status" value="1"/>
</dbReference>
<dbReference type="GO" id="GO:0006508">
    <property type="term" value="P:proteolysis"/>
    <property type="evidence" value="ECO:0007669"/>
    <property type="project" value="UniProtKB-KW"/>
</dbReference>
<dbReference type="Gene3D" id="2.60.120.380">
    <property type="match status" value="1"/>
</dbReference>
<dbReference type="PANTHER" id="PTHR10183:SF433">
    <property type="entry name" value="CALPAIN-A-RELATED"/>
    <property type="match status" value="1"/>
</dbReference>
<dbReference type="Proteomes" id="UP000078046">
    <property type="component" value="Unassembled WGS sequence"/>
</dbReference>
<keyword evidence="4 7" id="KW-0788">Thiol protease</keyword>
<feature type="active site" evidence="6 7">
    <location>
        <position position="309"/>
    </location>
</feature>
<evidence type="ECO:0000259" key="10">
    <source>
        <dbReference type="PROSITE" id="PS50222"/>
    </source>
</evidence>
<dbReference type="Gene3D" id="3.90.70.10">
    <property type="entry name" value="Cysteine proteinases"/>
    <property type="match status" value="1"/>
</dbReference>
<dbReference type="SMART" id="SM00720">
    <property type="entry name" value="calpain_III"/>
    <property type="match status" value="1"/>
</dbReference>
<feature type="domain" description="EF-hand" evidence="10">
    <location>
        <begin position="661"/>
        <end position="696"/>
    </location>
</feature>
<dbReference type="PRINTS" id="PR00704">
    <property type="entry name" value="CALPAIN"/>
</dbReference>
<evidence type="ECO:0000256" key="7">
    <source>
        <dbReference type="PROSITE-ProRule" id="PRU00239"/>
    </source>
</evidence>
<evidence type="ECO:0000313" key="12">
    <source>
        <dbReference type="Proteomes" id="UP000078046"/>
    </source>
</evidence>
<feature type="active site" evidence="6 7">
    <location>
        <position position="142"/>
    </location>
</feature>
<evidence type="ECO:0000256" key="4">
    <source>
        <dbReference type="ARBA" id="ARBA00022807"/>
    </source>
</evidence>
<evidence type="ECO:0000256" key="5">
    <source>
        <dbReference type="ARBA" id="ARBA00022837"/>
    </source>
</evidence>
<dbReference type="InterPro" id="IPR001300">
    <property type="entry name" value="Peptidase_C2_calpain_cat"/>
</dbReference>
<dbReference type="PROSITE" id="PS50222">
    <property type="entry name" value="EF_HAND_2"/>
    <property type="match status" value="1"/>
</dbReference>
<feature type="domain" description="Calpain catalytic" evidence="9">
    <location>
        <begin position="89"/>
        <end position="393"/>
    </location>
</feature>
<evidence type="ECO:0000256" key="8">
    <source>
        <dbReference type="SAM" id="MobiDB-lite"/>
    </source>
</evidence>
<dbReference type="InterPro" id="IPR011992">
    <property type="entry name" value="EF-hand-dom_pair"/>
</dbReference>
<dbReference type="FunFam" id="3.90.70.10:FF:000114">
    <property type="entry name" value="Calpain a"/>
    <property type="match status" value="1"/>
</dbReference>
<dbReference type="InterPro" id="IPR036213">
    <property type="entry name" value="Calpain_III_sf"/>
</dbReference>
<dbReference type="InterPro" id="IPR038765">
    <property type="entry name" value="Papain-like_cys_pep_sf"/>
</dbReference>
<evidence type="ECO:0000313" key="11">
    <source>
        <dbReference type="EMBL" id="OAF66850.1"/>
    </source>
</evidence>
<proteinExistence type="inferred from homology"/>
<dbReference type="InterPro" id="IPR022682">
    <property type="entry name" value="Calpain_domain_III"/>
</dbReference>
<protein>
    <submittedName>
        <fullName evidence="11">Uncharacterized protein</fullName>
    </submittedName>
</protein>
<feature type="active site" evidence="6 7">
    <location>
        <position position="333"/>
    </location>
</feature>
<dbReference type="GO" id="GO:0005509">
    <property type="term" value="F:calcium ion binding"/>
    <property type="evidence" value="ECO:0007669"/>
    <property type="project" value="InterPro"/>
</dbReference>
<dbReference type="InterPro" id="IPR022684">
    <property type="entry name" value="Calpain_cysteine_protease"/>
</dbReference>
<dbReference type="InterPro" id="IPR018247">
    <property type="entry name" value="EF_Hand_1_Ca_BS"/>
</dbReference>
<dbReference type="GO" id="GO:0005737">
    <property type="term" value="C:cytoplasm"/>
    <property type="evidence" value="ECO:0007669"/>
    <property type="project" value="TreeGrafter"/>
</dbReference>
<sequence length="758" mass="87639">MTRMGNLPCSSMVYPAKSSAISGKIPKSTKKPMNKTEPNKMDENRIDKPIVTADKRYRSGWTLPESEFDQKDKKVFDEINRHCIKTNSLYVDPDFKADNSSLFTKMVGKVVWKRPHEICSNAQFFVDDTSRFDVRQGIIGNCWFLSALAAIADKPHIIKNIVDTSRINLIPLQSKKGNASKDYTGALKFKFWRYGRWVDIIIDDLLPTVNDRLIFLHSNEQNEFWASLLEKAYAKFHGTYESLCGGSSSEGFEDMTGGLSETFFINKETNLKQLCHQLEKFIKEKSLMSCSIKSEGGEVTLSNGLIKGHAYTITGFKTFSINSKNYNLVRIRNPWGNDKEWNGAWSDESKDWNKLNAEQKDKINFVKRDDGEFWMDYNDFVKNYDKIEVCHLNFKYDQNLAVNEFYGRWIKNVSAGGCRNYIKTFCTNPQYQVKLTDGDDDDKKGTFIISLSQIYRRKIVAGVKPVLTPIGYIIYEKKEDNTFDTYSTNFFKYNQSITTSEFTNMRTVTCRYKLKPGNYVIIPSTFEPGKECDFYLRFYTESKANIAEIEEQTNLDSAKLIKNVHDINDTSNDLKFSKKKFRNVYGDSAVVDAFKLKVLLREIVMHSSNRIKFNTSNYVNSNLGWFSMHKLTTDLCRIMICYKDNDKRGKIDIGEYEETIKMLIYFKNEFYKHDIDKSNDLDPSELKMAMKNLGFSLSHGTLTAIILRYINEDNKIDCEDFIICCFRMSILIETYKTLNVSPDSISLDKVFLQLSIYG</sequence>
<accession>A0A177AYB7</accession>
<evidence type="ECO:0000256" key="1">
    <source>
        <dbReference type="ARBA" id="ARBA00007623"/>
    </source>
</evidence>
<dbReference type="PROSITE" id="PS50203">
    <property type="entry name" value="CALPAIN_CAT"/>
    <property type="match status" value="1"/>
</dbReference>
<keyword evidence="12" id="KW-1185">Reference proteome</keyword>
<dbReference type="InterPro" id="IPR000169">
    <property type="entry name" value="Pept_cys_AS"/>
</dbReference>
<dbReference type="SUPFAM" id="SSF49758">
    <property type="entry name" value="Calpain large subunit, middle domain (domain III)"/>
    <property type="match status" value="1"/>
</dbReference>
<dbReference type="GO" id="GO:0004198">
    <property type="term" value="F:calcium-dependent cysteine-type endopeptidase activity"/>
    <property type="evidence" value="ECO:0007669"/>
    <property type="project" value="InterPro"/>
</dbReference>
<name>A0A177AYB7_9BILA</name>
<evidence type="ECO:0000256" key="2">
    <source>
        <dbReference type="ARBA" id="ARBA00022670"/>
    </source>
</evidence>
<comment type="similarity">
    <text evidence="1">Belongs to the peptidase C2 family.</text>
</comment>
<keyword evidence="5" id="KW-0106">Calcium</keyword>
<dbReference type="CDD" id="cd00214">
    <property type="entry name" value="Calpain_III"/>
    <property type="match status" value="1"/>
</dbReference>